<keyword evidence="2" id="KW-0378">Hydrolase</keyword>
<protein>
    <submittedName>
        <fullName evidence="4">Transmembrane protease serine 5</fullName>
    </submittedName>
</protein>
<dbReference type="Gene3D" id="2.40.10.10">
    <property type="entry name" value="Trypsin-like serine proteases"/>
    <property type="match status" value="1"/>
</dbReference>
<dbReference type="Proteomes" id="UP000283509">
    <property type="component" value="Unassembled WGS sequence"/>
</dbReference>
<evidence type="ECO:0000259" key="3">
    <source>
        <dbReference type="PROSITE" id="PS50240"/>
    </source>
</evidence>
<dbReference type="InterPro" id="IPR043504">
    <property type="entry name" value="Peptidase_S1_PA_chymotrypsin"/>
</dbReference>
<dbReference type="PANTHER" id="PTHR24252:SF7">
    <property type="entry name" value="HYALIN"/>
    <property type="match status" value="1"/>
</dbReference>
<dbReference type="PROSITE" id="PS00135">
    <property type="entry name" value="TRYPSIN_SER"/>
    <property type="match status" value="1"/>
</dbReference>
<dbReference type="SUPFAM" id="SSF50494">
    <property type="entry name" value="Trypsin-like serine proteases"/>
    <property type="match status" value="1"/>
</dbReference>
<reference evidence="4 5" key="1">
    <citation type="submission" date="2018-04" db="EMBL/GenBank/DDBJ databases">
        <authorList>
            <person name="Zhang X."/>
            <person name="Yuan J."/>
            <person name="Li F."/>
            <person name="Xiang J."/>
        </authorList>
    </citation>
    <scope>NUCLEOTIDE SEQUENCE [LARGE SCALE GENOMIC DNA]</scope>
    <source>
        <tissue evidence="4">Muscle</tissue>
    </source>
</reference>
<dbReference type="PROSITE" id="PS00134">
    <property type="entry name" value="TRYPSIN_HIS"/>
    <property type="match status" value="1"/>
</dbReference>
<dbReference type="SMART" id="SM00020">
    <property type="entry name" value="Tryp_SPc"/>
    <property type="match status" value="1"/>
</dbReference>
<keyword evidence="1" id="KW-1015">Disulfide bond</keyword>
<organism evidence="4 5">
    <name type="scientific">Penaeus vannamei</name>
    <name type="common">Whiteleg shrimp</name>
    <name type="synonym">Litopenaeus vannamei</name>
    <dbReference type="NCBI Taxonomy" id="6689"/>
    <lineage>
        <taxon>Eukaryota</taxon>
        <taxon>Metazoa</taxon>
        <taxon>Ecdysozoa</taxon>
        <taxon>Arthropoda</taxon>
        <taxon>Crustacea</taxon>
        <taxon>Multicrustacea</taxon>
        <taxon>Malacostraca</taxon>
        <taxon>Eumalacostraca</taxon>
        <taxon>Eucarida</taxon>
        <taxon>Decapoda</taxon>
        <taxon>Dendrobranchiata</taxon>
        <taxon>Penaeoidea</taxon>
        <taxon>Penaeidae</taxon>
        <taxon>Penaeus</taxon>
    </lineage>
</organism>
<dbReference type="STRING" id="6689.A0A423U431"/>
<name>A0A423U431_PENVA</name>
<dbReference type="OrthoDB" id="10061449at2759"/>
<evidence type="ECO:0000256" key="2">
    <source>
        <dbReference type="RuleBase" id="RU363034"/>
    </source>
</evidence>
<dbReference type="GO" id="GO:0006508">
    <property type="term" value="P:proteolysis"/>
    <property type="evidence" value="ECO:0007669"/>
    <property type="project" value="UniProtKB-KW"/>
</dbReference>
<dbReference type="InterPro" id="IPR033116">
    <property type="entry name" value="TRYPSIN_SER"/>
</dbReference>
<reference evidence="4 5" key="2">
    <citation type="submission" date="2019-01" db="EMBL/GenBank/DDBJ databases">
        <title>The decoding of complex shrimp genome reveals the adaptation for benthos swimmer, frequently molting mechanism and breeding impact on genome.</title>
        <authorList>
            <person name="Sun Y."/>
            <person name="Gao Y."/>
            <person name="Yu Y."/>
        </authorList>
    </citation>
    <scope>NUCLEOTIDE SEQUENCE [LARGE SCALE GENOMIC DNA]</scope>
    <source>
        <tissue evidence="4">Muscle</tissue>
    </source>
</reference>
<keyword evidence="2" id="KW-0720">Serine protease</keyword>
<accession>A0A423U431</accession>
<dbReference type="PROSITE" id="PS50240">
    <property type="entry name" value="TRYPSIN_DOM"/>
    <property type="match status" value="1"/>
</dbReference>
<dbReference type="EMBL" id="QCYY01000683">
    <property type="protein sequence ID" value="ROT83464.1"/>
    <property type="molecule type" value="Genomic_DNA"/>
</dbReference>
<gene>
    <name evidence="4" type="ORF">C7M84_023362</name>
</gene>
<dbReference type="CDD" id="cd00190">
    <property type="entry name" value="Tryp_SPc"/>
    <property type="match status" value="1"/>
</dbReference>
<dbReference type="FunFam" id="2.40.10.10:FF:000068">
    <property type="entry name" value="transmembrane protease serine 2"/>
    <property type="match status" value="1"/>
</dbReference>
<keyword evidence="4" id="KW-0472">Membrane</keyword>
<keyword evidence="2 4" id="KW-0645">Protease</keyword>
<evidence type="ECO:0000313" key="5">
    <source>
        <dbReference type="Proteomes" id="UP000283509"/>
    </source>
</evidence>
<sequence length="326" mass="35781">MHVGQSGFQERKKRTCKKTPAKCKKQGGECIPRKAPCDTVSARDLCKGRSCSCCLGDNPKCNSSPKCRFRGGFCFKKKRKLCSSGEVEKDGCEEKSCSCGVTNKVRILGGAEVVPAHKYPWMAGVLVPHLLPSYLCGATVINDLFVLTAAHCLFDGYTGQQLRPEEVKLGLSDHNQLIDDAPQVPVSELIVHELYNNSDIYYDLALIRLQEPLVFHDTLRPACLPTDAAESYEGRWGYVYGWGVTNTSDFMLSDRLQETRLAILGPDCDGKTIGNVRPTPDMLCAATKKGGKDTCTGDSGGPMTVPEGKNRHVWSANSYVYDITIE</sequence>
<proteinExistence type="predicted"/>
<dbReference type="PRINTS" id="PR00722">
    <property type="entry name" value="CHYMOTRYPSIN"/>
</dbReference>
<dbReference type="InterPro" id="IPR009003">
    <property type="entry name" value="Peptidase_S1_PA"/>
</dbReference>
<dbReference type="PANTHER" id="PTHR24252">
    <property type="entry name" value="ACROSIN-RELATED"/>
    <property type="match status" value="1"/>
</dbReference>
<dbReference type="Pfam" id="PF00089">
    <property type="entry name" value="Trypsin"/>
    <property type="match status" value="1"/>
</dbReference>
<dbReference type="AlphaFoldDB" id="A0A423U431"/>
<keyword evidence="5" id="KW-1185">Reference proteome</keyword>
<dbReference type="InterPro" id="IPR018114">
    <property type="entry name" value="TRYPSIN_HIS"/>
</dbReference>
<dbReference type="InterPro" id="IPR001254">
    <property type="entry name" value="Trypsin_dom"/>
</dbReference>
<dbReference type="GO" id="GO:0004252">
    <property type="term" value="F:serine-type endopeptidase activity"/>
    <property type="evidence" value="ECO:0007669"/>
    <property type="project" value="InterPro"/>
</dbReference>
<feature type="domain" description="Peptidase S1" evidence="3">
    <location>
        <begin position="107"/>
        <end position="326"/>
    </location>
</feature>
<evidence type="ECO:0000256" key="1">
    <source>
        <dbReference type="ARBA" id="ARBA00023157"/>
    </source>
</evidence>
<comment type="caution">
    <text evidence="4">The sequence shown here is derived from an EMBL/GenBank/DDBJ whole genome shotgun (WGS) entry which is preliminary data.</text>
</comment>
<evidence type="ECO:0000313" key="4">
    <source>
        <dbReference type="EMBL" id="ROT83464.1"/>
    </source>
</evidence>
<dbReference type="InterPro" id="IPR001314">
    <property type="entry name" value="Peptidase_S1A"/>
</dbReference>
<keyword evidence="4" id="KW-0812">Transmembrane</keyword>